<protein>
    <submittedName>
        <fullName evidence="1">Uncharacterized protein</fullName>
    </submittedName>
</protein>
<accession>A0A4U8V2E5</accession>
<reference evidence="1" key="3">
    <citation type="journal article" date="2019" name="G3 (Bethesda)">
        <title>Hybrid Assembly of the Genome of the Entomopathogenic Nematode Steinernema carpocapsae Identifies the X-Chromosome.</title>
        <authorList>
            <person name="Serra L."/>
            <person name="Macchietto M."/>
            <person name="Macias-Munoz A."/>
            <person name="McGill C.J."/>
            <person name="Rodriguez I.M."/>
            <person name="Rodriguez B."/>
            <person name="Murad R."/>
            <person name="Mortazavi A."/>
        </authorList>
    </citation>
    <scope>NUCLEOTIDE SEQUENCE [LARGE SCALE GENOMIC DNA]</scope>
    <source>
        <strain evidence="1">ALL</strain>
    </source>
</reference>
<name>A0A4U8V2E5_STECR</name>
<dbReference type="AlphaFoldDB" id="A0A4U8V2E5"/>
<proteinExistence type="predicted"/>
<reference evidence="1" key="2">
    <citation type="journal article" date="2015" name="Genome Biol.">
        <title>Comparative genomics of Steinernema reveals deeply conserved gene regulatory networks.</title>
        <authorList>
            <person name="Dillman A.R."/>
            <person name="Macchietto M."/>
            <person name="Porter C.F."/>
            <person name="Rogers A."/>
            <person name="Williams B."/>
            <person name="Antoshechkin I."/>
            <person name="Lee M.M."/>
            <person name="Goodwin Z."/>
            <person name="Lu X."/>
            <person name="Lewis E.E."/>
            <person name="Goodrich-Blair H."/>
            <person name="Stock S.P."/>
            <person name="Adams B.J."/>
            <person name="Sternberg P.W."/>
            <person name="Mortazavi A."/>
        </authorList>
    </citation>
    <scope>NUCLEOTIDE SEQUENCE [LARGE SCALE GENOMIC DNA]</scope>
    <source>
        <strain evidence="1">ALL</strain>
    </source>
</reference>
<evidence type="ECO:0000313" key="1">
    <source>
        <dbReference type="EMBL" id="TMS40130.1"/>
    </source>
</evidence>
<reference evidence="1" key="1">
    <citation type="submission" date="2013-11" db="EMBL/GenBank/DDBJ databases">
        <authorList>
            <person name="Sternberg P."/>
            <person name="Dillman A."/>
            <person name="Macchietto M."/>
        </authorList>
    </citation>
    <scope>NUCLEOTIDE SEQUENCE</scope>
    <source>
        <strain evidence="1">ALL</strain>
    </source>
</reference>
<dbReference type="EMBL" id="AZBU02000001">
    <property type="protein sequence ID" value="TMS40130.1"/>
    <property type="molecule type" value="Genomic_DNA"/>
</dbReference>
<organism evidence="1">
    <name type="scientific">Steinernema carpocapsae</name>
    <name type="common">Entomopathogenic nematode</name>
    <dbReference type="NCBI Taxonomy" id="34508"/>
    <lineage>
        <taxon>Eukaryota</taxon>
        <taxon>Metazoa</taxon>
        <taxon>Ecdysozoa</taxon>
        <taxon>Nematoda</taxon>
        <taxon>Chromadorea</taxon>
        <taxon>Rhabditida</taxon>
        <taxon>Tylenchina</taxon>
        <taxon>Panagrolaimomorpha</taxon>
        <taxon>Strongyloidoidea</taxon>
        <taxon>Steinernematidae</taxon>
        <taxon>Steinernema</taxon>
    </lineage>
</organism>
<gene>
    <name evidence="1" type="ORF">L596_006549</name>
</gene>
<sequence>MTSDANCRCRTVQCIEALLFTDPMTHSPLFSVCYRRCCSVFSSCLWCSSLRHGAITAPPPGRLSFRPFDCLRLQGSPRAWTEAARAASSDSSSHKTAASFSRRFLGRRRVPLFPPSIDQNREGFASVPAAAPFCCPKTFFAPHIPFTFHFSSSKFTHTTFSAHLSLECLPHNSSSQ</sequence>
<comment type="caution">
    <text evidence="1">The sequence shown here is derived from an EMBL/GenBank/DDBJ whole genome shotgun (WGS) entry which is preliminary data.</text>
</comment>